<evidence type="ECO:0000256" key="3">
    <source>
        <dbReference type="SAM" id="Phobius"/>
    </source>
</evidence>
<evidence type="ECO:0000313" key="5">
    <source>
        <dbReference type="Proteomes" id="UP000597206"/>
    </source>
</evidence>
<evidence type="ECO:0000256" key="1">
    <source>
        <dbReference type="SAM" id="Coils"/>
    </source>
</evidence>
<organism evidence="4 5">
    <name type="scientific">Vibrio nitrifigilis</name>
    <dbReference type="NCBI Taxonomy" id="2789781"/>
    <lineage>
        <taxon>Bacteria</taxon>
        <taxon>Pseudomonadati</taxon>
        <taxon>Pseudomonadota</taxon>
        <taxon>Gammaproteobacteria</taxon>
        <taxon>Vibrionales</taxon>
        <taxon>Vibrionaceae</taxon>
        <taxon>Vibrio</taxon>
    </lineage>
</organism>
<sequence length="174" mass="19461">MGRNGSSIMGDWSWLHPSVIAGGFVLIICLLILVVIQVRREMTKQSDALRQQNRALDKELTKANKQLLEVRSVVVGLGQRVSEQQDIIGHLNERIMALETEDNDARLYSRASKMVKLGADLDELISECELPKAEAELMMSLQNKLAGREAVPPLASDPDNQQSSATRRRVKRSR</sequence>
<keyword evidence="3" id="KW-0472">Membrane</keyword>
<keyword evidence="1" id="KW-0175">Coiled coil</keyword>
<reference evidence="4 5" key="1">
    <citation type="submission" date="2020-11" db="EMBL/GenBank/DDBJ databases">
        <title>Vibrio nitrifigilis sp. nov., a marine nitrogen-fixing bacterium isolated from the lagoon sediment of an islet inside an atoll.</title>
        <authorList>
            <person name="Wang L.-T."/>
            <person name="Shieh W.Y."/>
        </authorList>
    </citation>
    <scope>NUCLEOTIDE SEQUENCE [LARGE SCALE GENOMIC DNA]</scope>
    <source>
        <strain evidence="4 5">NFV-1</strain>
    </source>
</reference>
<evidence type="ECO:0000313" key="4">
    <source>
        <dbReference type="EMBL" id="MBF8999556.1"/>
    </source>
</evidence>
<dbReference type="Proteomes" id="UP000597206">
    <property type="component" value="Unassembled WGS sequence"/>
</dbReference>
<feature type="coiled-coil region" evidence="1">
    <location>
        <begin position="39"/>
        <end position="66"/>
    </location>
</feature>
<comment type="caution">
    <text evidence="4">The sequence shown here is derived from an EMBL/GenBank/DDBJ whole genome shotgun (WGS) entry which is preliminary data.</text>
</comment>
<feature type="region of interest" description="Disordered" evidence="2">
    <location>
        <begin position="148"/>
        <end position="174"/>
    </location>
</feature>
<keyword evidence="3" id="KW-1133">Transmembrane helix</keyword>
<name>A0ABS0GB19_9VIBR</name>
<keyword evidence="3" id="KW-0812">Transmembrane</keyword>
<evidence type="ECO:0000256" key="2">
    <source>
        <dbReference type="SAM" id="MobiDB-lite"/>
    </source>
</evidence>
<dbReference type="EMBL" id="JADPMR010000001">
    <property type="protein sequence ID" value="MBF8999556.1"/>
    <property type="molecule type" value="Genomic_DNA"/>
</dbReference>
<keyword evidence="5" id="KW-1185">Reference proteome</keyword>
<dbReference type="Pfam" id="PF10975">
    <property type="entry name" value="DUF2802"/>
    <property type="match status" value="1"/>
</dbReference>
<protein>
    <submittedName>
        <fullName evidence="4">DUF2802 domain-containing protein</fullName>
    </submittedName>
</protein>
<dbReference type="InterPro" id="IPR021244">
    <property type="entry name" value="DUF2802"/>
</dbReference>
<feature type="transmembrane region" description="Helical" evidence="3">
    <location>
        <begin position="14"/>
        <end position="36"/>
    </location>
</feature>
<gene>
    <name evidence="4" type="ORF">I1A42_03090</name>
</gene>
<accession>A0ABS0GB19</accession>
<proteinExistence type="predicted"/>